<name>A0ABQ9NKA6_9PEZI</name>
<organism evidence="2 3">
    <name type="scientific">Coniosporium apollinis</name>
    <dbReference type="NCBI Taxonomy" id="61459"/>
    <lineage>
        <taxon>Eukaryota</taxon>
        <taxon>Fungi</taxon>
        <taxon>Dikarya</taxon>
        <taxon>Ascomycota</taxon>
        <taxon>Pezizomycotina</taxon>
        <taxon>Dothideomycetes</taxon>
        <taxon>Dothideomycetes incertae sedis</taxon>
        <taxon>Coniosporium</taxon>
    </lineage>
</organism>
<gene>
    <name evidence="2" type="ORF">H2201_008826</name>
</gene>
<keyword evidence="3" id="KW-1185">Reference proteome</keyword>
<feature type="compositionally biased region" description="Basic and acidic residues" evidence="1">
    <location>
        <begin position="1373"/>
        <end position="1389"/>
    </location>
</feature>
<reference evidence="2" key="1">
    <citation type="submission" date="2022-10" db="EMBL/GenBank/DDBJ databases">
        <title>Culturing micro-colonial fungi from biological soil crusts in the Mojave desert and describing Neophaeococcomyces mojavensis, and introducing the new genera and species Taxawa tesnikishii.</title>
        <authorList>
            <person name="Kurbessoian T."/>
            <person name="Stajich J.E."/>
        </authorList>
    </citation>
    <scope>NUCLEOTIDE SEQUENCE</scope>
    <source>
        <strain evidence="2">TK_1</strain>
    </source>
</reference>
<accession>A0ABQ9NKA6</accession>
<feature type="region of interest" description="Disordered" evidence="1">
    <location>
        <begin position="106"/>
        <end position="140"/>
    </location>
</feature>
<feature type="region of interest" description="Disordered" evidence="1">
    <location>
        <begin position="1373"/>
        <end position="1410"/>
    </location>
</feature>
<proteinExistence type="predicted"/>
<comment type="caution">
    <text evidence="2">The sequence shown here is derived from an EMBL/GenBank/DDBJ whole genome shotgun (WGS) entry which is preliminary data.</text>
</comment>
<feature type="region of interest" description="Disordered" evidence="1">
    <location>
        <begin position="1327"/>
        <end position="1347"/>
    </location>
</feature>
<feature type="compositionally biased region" description="Basic residues" evidence="1">
    <location>
        <begin position="1393"/>
        <end position="1404"/>
    </location>
</feature>
<evidence type="ECO:0000313" key="3">
    <source>
        <dbReference type="Proteomes" id="UP001172684"/>
    </source>
</evidence>
<protein>
    <submittedName>
        <fullName evidence="2">Uncharacterized protein</fullName>
    </submittedName>
</protein>
<evidence type="ECO:0000256" key="1">
    <source>
        <dbReference type="SAM" id="MobiDB-lite"/>
    </source>
</evidence>
<evidence type="ECO:0000313" key="2">
    <source>
        <dbReference type="EMBL" id="KAJ9655344.1"/>
    </source>
</evidence>
<sequence>MTDNIIVPVKLDAFVLNASVVSSGPSTSRIAPITQPNYAALRPNPFDIQHDLLQDLDVRYAKDPSTNPRVTDIANGLPRLNRLGVYLHWMLPRVYRIAVNATPSAETGKEGFNAKARKKGFRNSLQSSNGPDDKDAQAPQYRQVPNRWLIVRWIPDKTTILPVDAKDKVPEFQAFLIESDRCQGIGDLEDDVDAEVEAAPFVDPSKGLEDQAEVFIGNKIRLPPSSAPSTAEKKYIPLSVLHSSNHLFADYQPHNSNVFSLVDNFAYEVPVIIDGEPRLVENYLAAATASYFVFGWHSDPELQDVVALASLDEKRAPDQTLTHEKLLQTLMMEIKRSDSPDAKAWLADKVQKERAILHGAMYDVVWSSAAPPSVPANDVAQKLAGSMPIAIGTTALDALLTFVQAHDKPPEPHGPLASRDADPTHLSLQQIEDDILKLQTLLLKQDDGIDAHDEAKDLLHHDHYSRTSGGYIWHFASREGKDVKPHVPSRDEQLAISRMNAMQLLSDACLRQAKLLRWQLFAEWWKYVSQMTSNLEEQDALAKHTKHRVEQLTTVLDTTIAKLKACDDQVSKEGESVKCERGERGVFYKKSEPTMLIAGVASGWPADWADKLRVRTPKQVLEMPTVSGFEAQTALEKIVFDAIGSGPQRSFFSLLSEFVGLPRIQPPIFDDTQLPLPGWANPLYHDARLRDQWGNAQPFFPLFVEWEATYLHIPFKDWDVQTYEGQMRYGLNTYVGEGRSSDRRRVGGRNLILPQAGYSLKNSIAQLFKNTNPADLDAATGMSEDERKTLLKSIDDFQYLSFPLTGLTEHLLTLCRGTHVKPTSRQPGRKPTSVAAAVREEAGFTSAVLDRMGAETALTPYGSLVDIDPEATHSPFKPVTHGQLFITKLNIVDKFGQVVSAIDPTPRPPPVDNSPKLYPCVSDTCSCWPLVDPRGKITEVANTVIPDKPGKCAFIQLPPTINQEARLNSVVVVEEEEQDGTPESWPRRKGSWRPAHEWENPIWGWLVVNYADFGVQIFLPDGTFYREVRLGGPRGDSASPAWLPFEPPTTLLQRQRPNAGGKDPPPRTSEFPQLSNLVSKLSSDATYLRGFIDMLSNSLGYTAQTPSLYSEFLPSSIGKPLALINIGYSLELATQPLENQSTLVGDGPSGGPSLVKDYSFPVKLGDGDRTHDGLVGYFTSLDKQKQSHDSMLALDKIYTYFPRIRHAKDDPLVGPPRIDNDPTHTILPSNFPRLRPYHIDPHEDVPANDLLAFERAHTQQLQVFGCLVDPFTPVHAYTAEVLPIAEVEVPKWAVKLALDKMTAFFRVGPLVNPANLPSAFNDKARLRPDYDLTDPAQTTGKGEAGKDDAAVQVPTMPVGEWRWLQPFAVDVEERGEGKGKAATDPREAPSRSAARKRKEKKKQKETHFNAFKTAPLDTTLKFTDATGPYTALEGYLQLVKPMTRPGDAPAPEKAGS</sequence>
<feature type="region of interest" description="Disordered" evidence="1">
    <location>
        <begin position="1039"/>
        <end position="1072"/>
    </location>
</feature>
<dbReference type="Proteomes" id="UP001172684">
    <property type="component" value="Unassembled WGS sequence"/>
</dbReference>
<dbReference type="EMBL" id="JAPDRL010000178">
    <property type="protein sequence ID" value="KAJ9655344.1"/>
    <property type="molecule type" value="Genomic_DNA"/>
</dbReference>